<feature type="non-terminal residue" evidence="2">
    <location>
        <position position="1"/>
    </location>
</feature>
<dbReference type="InterPro" id="IPR000719">
    <property type="entry name" value="Prot_kinase_dom"/>
</dbReference>
<dbReference type="GO" id="GO:0005524">
    <property type="term" value="F:ATP binding"/>
    <property type="evidence" value="ECO:0007669"/>
    <property type="project" value="InterPro"/>
</dbReference>
<dbReference type="InterPro" id="IPR050167">
    <property type="entry name" value="Ser_Thr_protein_kinase"/>
</dbReference>
<dbReference type="GO" id="GO:0007165">
    <property type="term" value="P:signal transduction"/>
    <property type="evidence" value="ECO:0007669"/>
    <property type="project" value="TreeGrafter"/>
</dbReference>
<dbReference type="GO" id="GO:0004672">
    <property type="term" value="F:protein kinase activity"/>
    <property type="evidence" value="ECO:0007669"/>
    <property type="project" value="InterPro"/>
</dbReference>
<dbReference type="GO" id="GO:0005737">
    <property type="term" value="C:cytoplasm"/>
    <property type="evidence" value="ECO:0007669"/>
    <property type="project" value="TreeGrafter"/>
</dbReference>
<comment type="caution">
    <text evidence="2">The sequence shown here is derived from an EMBL/GenBank/DDBJ whole genome shotgun (WGS) entry which is preliminary data.</text>
</comment>
<dbReference type="EMBL" id="BLLF01000169">
    <property type="protein sequence ID" value="GFH08571.1"/>
    <property type="molecule type" value="Genomic_DNA"/>
</dbReference>
<dbReference type="SUPFAM" id="SSF56112">
    <property type="entry name" value="Protein kinase-like (PK-like)"/>
    <property type="match status" value="1"/>
</dbReference>
<keyword evidence="2" id="KW-0808">Transferase</keyword>
<protein>
    <submittedName>
        <fullName evidence="2">Protein kinase domain-containing protein</fullName>
    </submittedName>
</protein>
<keyword evidence="2" id="KW-0418">Kinase</keyword>
<feature type="non-terminal residue" evidence="2">
    <location>
        <position position="169"/>
    </location>
</feature>
<sequence>MPQDLKPDNVLLQNSPAGVVAKVADLGLSVVLGRHQTHISNARAGTVLYMAPEVLQGHSSWAGDVYSFGVMAWELLHGCTAWTRLQQITQEPRYLQGLAPHPQLFDHDWRCQPAGPAVAPVQPGLRGLRDLVDCCLLPRPSARPSFQQLIHWLAILVEVHGSVMHNTSQ</sequence>
<name>A0A699YGH1_HAELA</name>
<proteinExistence type="predicted"/>
<dbReference type="InterPro" id="IPR011009">
    <property type="entry name" value="Kinase-like_dom_sf"/>
</dbReference>
<keyword evidence="3" id="KW-1185">Reference proteome</keyword>
<feature type="domain" description="Protein kinase" evidence="1">
    <location>
        <begin position="1"/>
        <end position="156"/>
    </location>
</feature>
<dbReference type="Gene3D" id="1.10.510.10">
    <property type="entry name" value="Transferase(Phosphotransferase) domain 1"/>
    <property type="match status" value="1"/>
</dbReference>
<dbReference type="SMART" id="SM00220">
    <property type="entry name" value="S_TKc"/>
    <property type="match status" value="1"/>
</dbReference>
<dbReference type="PROSITE" id="PS50011">
    <property type="entry name" value="PROTEIN_KINASE_DOM"/>
    <property type="match status" value="1"/>
</dbReference>
<gene>
    <name evidence="2" type="ORF">HaLaN_03554</name>
</gene>
<evidence type="ECO:0000313" key="3">
    <source>
        <dbReference type="Proteomes" id="UP000485058"/>
    </source>
</evidence>
<dbReference type="PANTHER" id="PTHR23257">
    <property type="entry name" value="SERINE-THREONINE PROTEIN KINASE"/>
    <property type="match status" value="1"/>
</dbReference>
<evidence type="ECO:0000313" key="2">
    <source>
        <dbReference type="EMBL" id="GFH08571.1"/>
    </source>
</evidence>
<reference evidence="2 3" key="1">
    <citation type="submission" date="2020-02" db="EMBL/GenBank/DDBJ databases">
        <title>Draft genome sequence of Haematococcus lacustris strain NIES-144.</title>
        <authorList>
            <person name="Morimoto D."/>
            <person name="Nakagawa S."/>
            <person name="Yoshida T."/>
            <person name="Sawayama S."/>
        </authorList>
    </citation>
    <scope>NUCLEOTIDE SEQUENCE [LARGE SCALE GENOMIC DNA]</scope>
    <source>
        <strain evidence="2 3">NIES-144</strain>
    </source>
</reference>
<dbReference type="Proteomes" id="UP000485058">
    <property type="component" value="Unassembled WGS sequence"/>
</dbReference>
<evidence type="ECO:0000259" key="1">
    <source>
        <dbReference type="PROSITE" id="PS50011"/>
    </source>
</evidence>
<organism evidence="2 3">
    <name type="scientific">Haematococcus lacustris</name>
    <name type="common">Green alga</name>
    <name type="synonym">Haematococcus pluvialis</name>
    <dbReference type="NCBI Taxonomy" id="44745"/>
    <lineage>
        <taxon>Eukaryota</taxon>
        <taxon>Viridiplantae</taxon>
        <taxon>Chlorophyta</taxon>
        <taxon>core chlorophytes</taxon>
        <taxon>Chlorophyceae</taxon>
        <taxon>CS clade</taxon>
        <taxon>Chlamydomonadales</taxon>
        <taxon>Haematococcaceae</taxon>
        <taxon>Haematococcus</taxon>
    </lineage>
</organism>
<dbReference type="AlphaFoldDB" id="A0A699YGH1"/>
<accession>A0A699YGH1</accession>
<dbReference type="Pfam" id="PF00069">
    <property type="entry name" value="Pkinase"/>
    <property type="match status" value="1"/>
</dbReference>